<dbReference type="GO" id="GO:0005886">
    <property type="term" value="C:plasma membrane"/>
    <property type="evidence" value="ECO:0007669"/>
    <property type="project" value="TreeGrafter"/>
</dbReference>
<dbReference type="GO" id="GO:0009734">
    <property type="term" value="P:auxin-activated signaling pathway"/>
    <property type="evidence" value="ECO:0007669"/>
    <property type="project" value="UniProtKB-UniRule"/>
</dbReference>
<dbReference type="AlphaFoldDB" id="A0AAV1AKS7"/>
<comment type="function">
    <text evidence="8">May act as a component of the auxin efflux carrier.</text>
</comment>
<dbReference type="Proteomes" id="UP001157006">
    <property type="component" value="Chromosome 4"/>
</dbReference>
<evidence type="ECO:0000313" key="10">
    <source>
        <dbReference type="EMBL" id="CAI8611080.1"/>
    </source>
</evidence>
<accession>A0AAV1AKS7</accession>
<feature type="transmembrane region" description="Helical" evidence="8">
    <location>
        <begin position="378"/>
        <end position="397"/>
    </location>
</feature>
<evidence type="ECO:0000256" key="6">
    <source>
        <dbReference type="ARBA" id="ARBA00023136"/>
    </source>
</evidence>
<dbReference type="InterPro" id="IPR014024">
    <property type="entry name" value="Auxin_eff_plant"/>
</dbReference>
<evidence type="ECO:0000256" key="4">
    <source>
        <dbReference type="ARBA" id="ARBA00022692"/>
    </source>
</evidence>
<protein>
    <recommendedName>
        <fullName evidence="8">Auxin efflux carrier component</fullName>
    </recommendedName>
</protein>
<keyword evidence="7 8" id="KW-0927">Auxin signaling pathway</keyword>
<keyword evidence="4 8" id="KW-0812">Transmembrane</keyword>
<dbReference type="Pfam" id="PF03547">
    <property type="entry name" value="Mem_trans"/>
    <property type="match status" value="1"/>
</dbReference>
<evidence type="ECO:0000256" key="8">
    <source>
        <dbReference type="RuleBase" id="RU362108"/>
    </source>
</evidence>
<feature type="transmembrane region" description="Helical" evidence="8">
    <location>
        <begin position="6"/>
        <end position="28"/>
    </location>
</feature>
<dbReference type="GO" id="GO:0010329">
    <property type="term" value="F:auxin efflux transmembrane transporter activity"/>
    <property type="evidence" value="ECO:0007669"/>
    <property type="project" value="TreeGrafter"/>
</dbReference>
<keyword evidence="3 8" id="KW-0813">Transport</keyword>
<comment type="subcellular location">
    <subcellularLocation>
        <location evidence="1 8">Membrane</location>
        <topology evidence="1 8">Multi-pass membrane protein</topology>
    </subcellularLocation>
</comment>
<dbReference type="PANTHER" id="PTHR31752:SF4">
    <property type="entry name" value="AUXIN EFFLUX CARRIER COMPONENT 2"/>
    <property type="match status" value="1"/>
</dbReference>
<feature type="transmembrane region" description="Helical" evidence="8">
    <location>
        <begin position="469"/>
        <end position="488"/>
    </location>
</feature>
<feature type="transmembrane region" description="Helical" evidence="8">
    <location>
        <begin position="133"/>
        <end position="153"/>
    </location>
</feature>
<reference evidence="10 11" key="1">
    <citation type="submission" date="2023-01" db="EMBL/GenBank/DDBJ databases">
        <authorList>
            <person name="Kreplak J."/>
        </authorList>
    </citation>
    <scope>NUCLEOTIDE SEQUENCE [LARGE SCALE GENOMIC DNA]</scope>
</reference>
<name>A0AAV1AKS7_VICFA</name>
<feature type="transmembrane region" description="Helical" evidence="8">
    <location>
        <begin position="409"/>
        <end position="431"/>
    </location>
</feature>
<sequence>MITVKDIYDIFTAIVPLYAAMLLAYASVRWWKIFTPDQCSGINRFIAVFAVPLLAFHFIASNDPYAMNFRFLAADTLQKVVILVALFLWNMFSKIQDSFDWTITLFSLSSLPNSLVVGVPLLKAMYGDFSGTLMIQIVVMQAVIWCTVLLFLFEYRAAKLLISEQFPENAVSITSVKVDPDIVSLNGREPLQTDAEIGEDGKIRVVVRRSTTGSTLSASFNTSRSNLSSVEIYSVPSSREPTPRASTSIKQMNSFPSNDNDISGDVYSIGETPRSLNLEDGNLKINKRKEMSLIGVNELIENTCSEEGGDGIEDAGIVNKNKHMPAATVIARLILSMVWRKLIRNPNTYASVIGLVWSLIAFRWHIEMPLIVQGCFSILANGGLGLAMFSLGLSMALQPKLILCGKRVATFSMAVRFLAAPAVTAATSLAVGLRGVLLHFAIVQAALPQGIVPFVYAKEYNLHSDILSVGVIFGMLISLPITTLYYVLLGL</sequence>
<comment type="similarity">
    <text evidence="2 8">Belongs to the auxin efflux carrier (TC 2.A.69.1) family.</text>
</comment>
<evidence type="ECO:0000313" key="11">
    <source>
        <dbReference type="Proteomes" id="UP001157006"/>
    </source>
</evidence>
<dbReference type="GO" id="GO:0009926">
    <property type="term" value="P:auxin polar transport"/>
    <property type="evidence" value="ECO:0007669"/>
    <property type="project" value="TreeGrafter"/>
</dbReference>
<evidence type="ECO:0000256" key="2">
    <source>
        <dbReference type="ARBA" id="ARBA00009177"/>
    </source>
</evidence>
<feature type="transmembrane region" description="Helical" evidence="8">
    <location>
        <begin position="347"/>
        <end position="366"/>
    </location>
</feature>
<keyword evidence="6 8" id="KW-0472">Membrane</keyword>
<evidence type="ECO:0000256" key="9">
    <source>
        <dbReference type="SAM" id="MobiDB-lite"/>
    </source>
</evidence>
<dbReference type="InterPro" id="IPR051107">
    <property type="entry name" value="Auxin_Efflux_Carrier"/>
</dbReference>
<dbReference type="PANTHER" id="PTHR31752">
    <property type="entry name" value="AUXIN EFFLUX CARRIER COMPONENT 1B-RELATED"/>
    <property type="match status" value="1"/>
</dbReference>
<evidence type="ECO:0000256" key="7">
    <source>
        <dbReference type="ARBA" id="ARBA00023294"/>
    </source>
</evidence>
<dbReference type="NCBIfam" id="TIGR00946">
    <property type="entry name" value="2a69"/>
    <property type="match status" value="1"/>
</dbReference>
<keyword evidence="11" id="KW-1185">Reference proteome</keyword>
<feature type="region of interest" description="Disordered" evidence="9">
    <location>
        <begin position="234"/>
        <end position="255"/>
    </location>
</feature>
<feature type="transmembrane region" description="Helical" evidence="8">
    <location>
        <begin position="40"/>
        <end position="59"/>
    </location>
</feature>
<comment type="caution">
    <text evidence="8">Lacks conserved residue(s) required for the propagation of feature annotation.</text>
</comment>
<dbReference type="EMBL" id="OX451739">
    <property type="protein sequence ID" value="CAI8611080.1"/>
    <property type="molecule type" value="Genomic_DNA"/>
</dbReference>
<organism evidence="10 11">
    <name type="scientific">Vicia faba</name>
    <name type="common">Broad bean</name>
    <name type="synonym">Faba vulgaris</name>
    <dbReference type="NCBI Taxonomy" id="3906"/>
    <lineage>
        <taxon>Eukaryota</taxon>
        <taxon>Viridiplantae</taxon>
        <taxon>Streptophyta</taxon>
        <taxon>Embryophyta</taxon>
        <taxon>Tracheophyta</taxon>
        <taxon>Spermatophyta</taxon>
        <taxon>Magnoliopsida</taxon>
        <taxon>eudicotyledons</taxon>
        <taxon>Gunneridae</taxon>
        <taxon>Pentapetalae</taxon>
        <taxon>rosids</taxon>
        <taxon>fabids</taxon>
        <taxon>Fabales</taxon>
        <taxon>Fabaceae</taxon>
        <taxon>Papilionoideae</taxon>
        <taxon>50 kb inversion clade</taxon>
        <taxon>NPAAA clade</taxon>
        <taxon>Hologalegina</taxon>
        <taxon>IRL clade</taxon>
        <taxon>Fabeae</taxon>
        <taxon>Vicia</taxon>
    </lineage>
</organism>
<keyword evidence="5 8" id="KW-1133">Transmembrane helix</keyword>
<evidence type="ECO:0000256" key="5">
    <source>
        <dbReference type="ARBA" id="ARBA00022989"/>
    </source>
</evidence>
<evidence type="ECO:0000256" key="1">
    <source>
        <dbReference type="ARBA" id="ARBA00004141"/>
    </source>
</evidence>
<gene>
    <name evidence="10" type="ORF">VFH_IV212280</name>
</gene>
<proteinExistence type="inferred from homology"/>
<feature type="transmembrane region" description="Helical" evidence="8">
    <location>
        <begin position="101"/>
        <end position="121"/>
    </location>
</feature>
<dbReference type="GO" id="GO:0005783">
    <property type="term" value="C:endoplasmic reticulum"/>
    <property type="evidence" value="ECO:0007669"/>
    <property type="project" value="TreeGrafter"/>
</dbReference>
<feature type="transmembrane region" description="Helical" evidence="8">
    <location>
        <begin position="71"/>
        <end position="89"/>
    </location>
</feature>
<dbReference type="InterPro" id="IPR004776">
    <property type="entry name" value="Mem_transp_PIN-like"/>
</dbReference>
<evidence type="ECO:0000256" key="3">
    <source>
        <dbReference type="ARBA" id="ARBA00022448"/>
    </source>
</evidence>